<feature type="transmembrane region" description="Helical" evidence="8">
    <location>
        <begin position="185"/>
        <end position="206"/>
    </location>
</feature>
<evidence type="ECO:0000313" key="10">
    <source>
        <dbReference type="EMBL" id="KAK2171186.1"/>
    </source>
</evidence>
<name>A0AAD9KH89_RIDPI</name>
<evidence type="ECO:0000256" key="2">
    <source>
        <dbReference type="ARBA" id="ARBA00022692"/>
    </source>
</evidence>
<keyword evidence="7" id="KW-0807">Transducer</keyword>
<dbReference type="CDD" id="cd00637">
    <property type="entry name" value="7tm_classA_rhodopsin-like"/>
    <property type="match status" value="1"/>
</dbReference>
<evidence type="ECO:0000256" key="6">
    <source>
        <dbReference type="ARBA" id="ARBA00023170"/>
    </source>
</evidence>
<dbReference type="Proteomes" id="UP001209878">
    <property type="component" value="Unassembled WGS sequence"/>
</dbReference>
<evidence type="ECO:0000256" key="7">
    <source>
        <dbReference type="ARBA" id="ARBA00023224"/>
    </source>
</evidence>
<dbReference type="AlphaFoldDB" id="A0AAD9KH89"/>
<keyword evidence="6" id="KW-0675">Receptor</keyword>
<evidence type="ECO:0000256" key="3">
    <source>
        <dbReference type="ARBA" id="ARBA00022989"/>
    </source>
</evidence>
<dbReference type="PANTHER" id="PTHR24240">
    <property type="entry name" value="OPSIN"/>
    <property type="match status" value="1"/>
</dbReference>
<evidence type="ECO:0000256" key="1">
    <source>
        <dbReference type="ARBA" id="ARBA00004141"/>
    </source>
</evidence>
<dbReference type="InterPro" id="IPR000276">
    <property type="entry name" value="GPCR_Rhodpsn"/>
</dbReference>
<dbReference type="EMBL" id="JAODUO010001093">
    <property type="protein sequence ID" value="KAK2171186.1"/>
    <property type="molecule type" value="Genomic_DNA"/>
</dbReference>
<dbReference type="GO" id="GO:0016020">
    <property type="term" value="C:membrane"/>
    <property type="evidence" value="ECO:0007669"/>
    <property type="project" value="UniProtKB-SubCell"/>
</dbReference>
<dbReference type="InterPro" id="IPR017452">
    <property type="entry name" value="GPCR_Rhodpsn_7TM"/>
</dbReference>
<dbReference type="SUPFAM" id="SSF81321">
    <property type="entry name" value="Family A G protein-coupled receptor-like"/>
    <property type="match status" value="1"/>
</dbReference>
<feature type="transmembrane region" description="Helical" evidence="8">
    <location>
        <begin position="263"/>
        <end position="286"/>
    </location>
</feature>
<dbReference type="PROSITE" id="PS50262">
    <property type="entry name" value="G_PROTEIN_RECEP_F1_2"/>
    <property type="match status" value="1"/>
</dbReference>
<reference evidence="10" key="1">
    <citation type="journal article" date="2023" name="Mol. Biol. Evol.">
        <title>Third-Generation Sequencing Reveals the Adaptive Role of the Epigenome in Three Deep-Sea Polychaetes.</title>
        <authorList>
            <person name="Perez M."/>
            <person name="Aroh O."/>
            <person name="Sun Y."/>
            <person name="Lan Y."/>
            <person name="Juniper S.K."/>
            <person name="Young C.R."/>
            <person name="Angers B."/>
            <person name="Qian P.Y."/>
        </authorList>
    </citation>
    <scope>NUCLEOTIDE SEQUENCE</scope>
    <source>
        <strain evidence="10">R07B-5</strain>
    </source>
</reference>
<protein>
    <recommendedName>
        <fullName evidence="9">G-protein coupled receptors family 1 profile domain-containing protein</fullName>
    </recommendedName>
</protein>
<organism evidence="10 11">
    <name type="scientific">Ridgeia piscesae</name>
    <name type="common">Tubeworm</name>
    <dbReference type="NCBI Taxonomy" id="27915"/>
    <lineage>
        <taxon>Eukaryota</taxon>
        <taxon>Metazoa</taxon>
        <taxon>Spiralia</taxon>
        <taxon>Lophotrochozoa</taxon>
        <taxon>Annelida</taxon>
        <taxon>Polychaeta</taxon>
        <taxon>Sedentaria</taxon>
        <taxon>Canalipalpata</taxon>
        <taxon>Sabellida</taxon>
        <taxon>Siboglinidae</taxon>
        <taxon>Ridgeia</taxon>
    </lineage>
</organism>
<keyword evidence="2 8" id="KW-0812">Transmembrane</keyword>
<dbReference type="GO" id="GO:0004930">
    <property type="term" value="F:G protein-coupled receptor activity"/>
    <property type="evidence" value="ECO:0007669"/>
    <property type="project" value="UniProtKB-KW"/>
</dbReference>
<keyword evidence="4" id="KW-0297">G-protein coupled receptor</keyword>
<feature type="transmembrane region" description="Helical" evidence="8">
    <location>
        <begin position="103"/>
        <end position="125"/>
    </location>
</feature>
<keyword evidence="3 8" id="KW-1133">Transmembrane helix</keyword>
<sequence length="359" mass="40425">MAAPLMTINFTSSLGQRTGDGHLISKDTDAAILNAITAMGVIGNAVVITITLCLSKLRCASNALLIHHCVLDLIKSLYCLPSLQSMHRLHYDVFCGILGNTYVLFLTMSAFNLLALVMSEAYRLADLILGIRDSRNCCCVAFSVVTIWFGSAVMNLGFAFIPISEALSRYGNDHCLFVYGITQHYILQMLWIVIVTMAIAMTMSYIQKVHIDIKRLSYYRFMTLVRATVIIDPKVRTRSQSHRNEGQERRRIKSIQRTTTKKLCVLALLTCLFVTFWYPLFVYMAIHPLLQTPTFTVRILTLLAWSNPTVTPFVMTLYIVMTCNTPDDQHIKVTPEVAPETSELQCPREPALSLTEHTV</sequence>
<dbReference type="Pfam" id="PF00001">
    <property type="entry name" value="7tm_1"/>
    <property type="match status" value="1"/>
</dbReference>
<evidence type="ECO:0000256" key="4">
    <source>
        <dbReference type="ARBA" id="ARBA00023040"/>
    </source>
</evidence>
<dbReference type="InterPro" id="IPR050125">
    <property type="entry name" value="GPCR_opsins"/>
</dbReference>
<feature type="transmembrane region" description="Helical" evidence="8">
    <location>
        <begin position="31"/>
        <end position="52"/>
    </location>
</feature>
<dbReference type="PRINTS" id="PR00237">
    <property type="entry name" value="GPCRRHODOPSN"/>
</dbReference>
<evidence type="ECO:0000256" key="8">
    <source>
        <dbReference type="SAM" id="Phobius"/>
    </source>
</evidence>
<comment type="subcellular location">
    <subcellularLocation>
        <location evidence="1">Membrane</location>
        <topology evidence="1">Multi-pass membrane protein</topology>
    </subcellularLocation>
</comment>
<proteinExistence type="predicted"/>
<evidence type="ECO:0000256" key="5">
    <source>
        <dbReference type="ARBA" id="ARBA00023136"/>
    </source>
</evidence>
<feature type="transmembrane region" description="Helical" evidence="8">
    <location>
        <begin position="298"/>
        <end position="320"/>
    </location>
</feature>
<accession>A0AAD9KH89</accession>
<comment type="caution">
    <text evidence="10">The sequence shown here is derived from an EMBL/GenBank/DDBJ whole genome shotgun (WGS) entry which is preliminary data.</text>
</comment>
<feature type="domain" description="G-protein coupled receptors family 1 profile" evidence="9">
    <location>
        <begin position="43"/>
        <end position="315"/>
    </location>
</feature>
<evidence type="ECO:0000313" key="11">
    <source>
        <dbReference type="Proteomes" id="UP001209878"/>
    </source>
</evidence>
<dbReference type="Gene3D" id="1.20.1070.10">
    <property type="entry name" value="Rhodopsin 7-helix transmembrane proteins"/>
    <property type="match status" value="1"/>
</dbReference>
<keyword evidence="5 8" id="KW-0472">Membrane</keyword>
<evidence type="ECO:0000259" key="9">
    <source>
        <dbReference type="PROSITE" id="PS50262"/>
    </source>
</evidence>
<feature type="transmembrane region" description="Helical" evidence="8">
    <location>
        <begin position="137"/>
        <end position="161"/>
    </location>
</feature>
<keyword evidence="11" id="KW-1185">Reference proteome</keyword>
<gene>
    <name evidence="10" type="ORF">NP493_1094g01001</name>
</gene>